<dbReference type="GO" id="GO:0016787">
    <property type="term" value="F:hydrolase activity"/>
    <property type="evidence" value="ECO:0007669"/>
    <property type="project" value="InterPro"/>
</dbReference>
<feature type="domain" description="Amidohydrolase-related" evidence="2">
    <location>
        <begin position="51"/>
        <end position="243"/>
    </location>
</feature>
<dbReference type="GO" id="GO:0016831">
    <property type="term" value="F:carboxy-lyase activity"/>
    <property type="evidence" value="ECO:0007669"/>
    <property type="project" value="InterPro"/>
</dbReference>
<organism evidence="3 4">
    <name type="scientific">Paratissierella segnis</name>
    <dbReference type="NCBI Taxonomy" id="2763679"/>
    <lineage>
        <taxon>Bacteria</taxon>
        <taxon>Bacillati</taxon>
        <taxon>Bacillota</taxon>
        <taxon>Tissierellia</taxon>
        <taxon>Tissierellales</taxon>
        <taxon>Tissierellaceae</taxon>
        <taxon>Paratissierella</taxon>
    </lineage>
</organism>
<evidence type="ECO:0000259" key="2">
    <source>
        <dbReference type="Pfam" id="PF04909"/>
    </source>
</evidence>
<accession>A0A926IJG7</accession>
<protein>
    <submittedName>
        <fullName evidence="3">Amidohydrolase</fullName>
    </submittedName>
</protein>
<evidence type="ECO:0000313" key="4">
    <source>
        <dbReference type="Proteomes" id="UP000601171"/>
    </source>
</evidence>
<dbReference type="InterPro" id="IPR006680">
    <property type="entry name" value="Amidohydro-rel"/>
</dbReference>
<evidence type="ECO:0000313" key="3">
    <source>
        <dbReference type="EMBL" id="MBC8588014.1"/>
    </source>
</evidence>
<dbReference type="AlphaFoldDB" id="A0A926IJG7"/>
<dbReference type="InterPro" id="IPR032466">
    <property type="entry name" value="Metal_Hydrolase"/>
</dbReference>
<evidence type="ECO:0000256" key="1">
    <source>
        <dbReference type="ARBA" id="ARBA00023239"/>
    </source>
</evidence>
<proteinExistence type="predicted"/>
<dbReference type="CDD" id="cd01292">
    <property type="entry name" value="metallo-dependent_hydrolases"/>
    <property type="match status" value="1"/>
</dbReference>
<dbReference type="PANTHER" id="PTHR21240:SF28">
    <property type="entry name" value="ISO-OROTATE DECARBOXYLASE (EUROFUNG)"/>
    <property type="match status" value="1"/>
</dbReference>
<dbReference type="InterPro" id="IPR032465">
    <property type="entry name" value="ACMSD"/>
</dbReference>
<dbReference type="Proteomes" id="UP000601171">
    <property type="component" value="Unassembled WGS sequence"/>
</dbReference>
<dbReference type="Gene3D" id="3.20.20.140">
    <property type="entry name" value="Metal-dependent hydrolases"/>
    <property type="match status" value="1"/>
</dbReference>
<reference evidence="3" key="1">
    <citation type="submission" date="2020-08" db="EMBL/GenBank/DDBJ databases">
        <title>Genome public.</title>
        <authorList>
            <person name="Liu C."/>
            <person name="Sun Q."/>
        </authorList>
    </citation>
    <scope>NUCLEOTIDE SEQUENCE</scope>
    <source>
        <strain evidence="3">BX21</strain>
    </source>
</reference>
<gene>
    <name evidence="3" type="ORF">H8707_07165</name>
</gene>
<dbReference type="Pfam" id="PF04909">
    <property type="entry name" value="Amidohydro_2"/>
    <property type="match status" value="1"/>
</dbReference>
<dbReference type="RefSeq" id="WP_262429468.1">
    <property type="nucleotide sequence ID" value="NZ_JACRTG010000018.1"/>
</dbReference>
<comment type="caution">
    <text evidence="3">The sequence shown here is derived from an EMBL/GenBank/DDBJ whole genome shotgun (WGS) entry which is preliminary data.</text>
</comment>
<keyword evidence="4" id="KW-1185">Reference proteome</keyword>
<dbReference type="GO" id="GO:0005737">
    <property type="term" value="C:cytoplasm"/>
    <property type="evidence" value="ECO:0007669"/>
    <property type="project" value="TreeGrafter"/>
</dbReference>
<dbReference type="EMBL" id="JACRTG010000018">
    <property type="protein sequence ID" value="MBC8588014.1"/>
    <property type="molecule type" value="Genomic_DNA"/>
</dbReference>
<dbReference type="SUPFAM" id="SSF51556">
    <property type="entry name" value="Metallo-dependent hydrolases"/>
    <property type="match status" value="1"/>
</dbReference>
<name>A0A926IJG7_9FIRM</name>
<sequence>MYKINDYHLHLGTSSSGATHTVEDLIAYMDKFNIERCGLSTINNVLTKPLNDIIAKCVAKYPDRIIGYGVINPREENAIYEVHRCLSELGLKGIKMHSWKHGYYPDNLKSLDAVIDAIKPYNVPILTHTGGTPLSMPSQWALVAEKHPKQIFVFAHIGMFNGGYSCVEYAKKLDNIYVDTSGQYELPILNKAIKELGSERILFGTDWPYKSAEAEMVKFNDLNLSEKDKEKIFRTNALKVWNLNK</sequence>
<keyword evidence="1" id="KW-0456">Lyase</keyword>
<dbReference type="GO" id="GO:0019748">
    <property type="term" value="P:secondary metabolic process"/>
    <property type="evidence" value="ECO:0007669"/>
    <property type="project" value="TreeGrafter"/>
</dbReference>
<dbReference type="PANTHER" id="PTHR21240">
    <property type="entry name" value="2-AMINO-3-CARBOXYLMUCONATE-6-SEMIALDEHYDE DECARBOXYLASE"/>
    <property type="match status" value="1"/>
</dbReference>